<evidence type="ECO:0000256" key="2">
    <source>
        <dbReference type="SAM" id="MobiDB-lite"/>
    </source>
</evidence>
<dbReference type="AlphaFoldDB" id="A0A7S2INZ9"/>
<keyword evidence="1" id="KW-0175">Coiled coil</keyword>
<protein>
    <submittedName>
        <fullName evidence="3">Uncharacterized protein</fullName>
    </submittedName>
</protein>
<feature type="coiled-coil region" evidence="1">
    <location>
        <begin position="124"/>
        <end position="165"/>
    </location>
</feature>
<feature type="region of interest" description="Disordered" evidence="2">
    <location>
        <begin position="1"/>
        <end position="28"/>
    </location>
</feature>
<feature type="region of interest" description="Disordered" evidence="2">
    <location>
        <begin position="286"/>
        <end position="309"/>
    </location>
</feature>
<sequence>MTVVEDSSDAAAGSPRATVPAVQKPQRPLVHSASAVDGLRGRALSRCAATEELNRMPSTGAIAGCYGCKRGFDTDAELRAHVRASAVCSADAWEAAVSAIWTGSATKAGSFLKHLAAGSEDKVVAELTQRLEQARRHGETLRARAEQAEKRLREQNAELKHLREQCANAPKAAGLPDGAPSKTTDELLAEGSQKATPLVAEAPEAVAGGNQASCKRQRLRRLPASPARPRRSGAEAALAAAEAAPAADEAKPVAAEAAPAAAEAAPAEEEVDLTQLLTEILEEGEKEMNDEEAAQQQTPSEQTGAAAATGGGLRKGICAVRAAKVVENFDTDEFQAMDARKRRQLVQTLADNILAYLAPEHSEHVTPSEWLQQKLAAAESATPPPEDLAELNAFITIALKTGIHPTTIVGIGILWKTRSALIEKLYRVLLYQDLMVRAAHRRFPKADPQPEAEEPQLAPGI</sequence>
<evidence type="ECO:0000256" key="1">
    <source>
        <dbReference type="SAM" id="Coils"/>
    </source>
</evidence>
<accession>A0A7S2INZ9</accession>
<name>A0A7S2INZ9_9DINO</name>
<gene>
    <name evidence="3" type="ORF">AAND1436_LOCUS42583</name>
</gene>
<reference evidence="3" key="1">
    <citation type="submission" date="2021-01" db="EMBL/GenBank/DDBJ databases">
        <authorList>
            <person name="Corre E."/>
            <person name="Pelletier E."/>
            <person name="Niang G."/>
            <person name="Scheremetjew M."/>
            <person name="Finn R."/>
            <person name="Kale V."/>
            <person name="Holt S."/>
            <person name="Cochrane G."/>
            <person name="Meng A."/>
            <person name="Brown T."/>
            <person name="Cohen L."/>
        </authorList>
    </citation>
    <scope>NUCLEOTIDE SEQUENCE</scope>
    <source>
        <strain evidence="3">CCMP2222</strain>
    </source>
</reference>
<feature type="compositionally biased region" description="Low complexity" evidence="2">
    <location>
        <begin position="234"/>
        <end position="250"/>
    </location>
</feature>
<feature type="region of interest" description="Disordered" evidence="2">
    <location>
        <begin position="169"/>
        <end position="250"/>
    </location>
</feature>
<dbReference type="EMBL" id="HBGQ01089257">
    <property type="protein sequence ID" value="CAD9524329.1"/>
    <property type="molecule type" value="Transcribed_RNA"/>
</dbReference>
<organism evidence="3">
    <name type="scientific">Alexandrium andersonii</name>
    <dbReference type="NCBI Taxonomy" id="327968"/>
    <lineage>
        <taxon>Eukaryota</taxon>
        <taxon>Sar</taxon>
        <taxon>Alveolata</taxon>
        <taxon>Dinophyceae</taxon>
        <taxon>Gonyaulacales</taxon>
        <taxon>Pyrocystaceae</taxon>
        <taxon>Alexandrium</taxon>
    </lineage>
</organism>
<evidence type="ECO:0000313" key="3">
    <source>
        <dbReference type="EMBL" id="CAD9524329.1"/>
    </source>
</evidence>
<proteinExistence type="predicted"/>